<evidence type="ECO:0000313" key="3">
    <source>
        <dbReference type="WBParaSite" id="SSLN_0000761701-mRNA-1"/>
    </source>
</evidence>
<organism evidence="3">
    <name type="scientific">Schistocephalus solidus</name>
    <name type="common">Tapeworm</name>
    <dbReference type="NCBI Taxonomy" id="70667"/>
    <lineage>
        <taxon>Eukaryota</taxon>
        <taxon>Metazoa</taxon>
        <taxon>Spiralia</taxon>
        <taxon>Lophotrochozoa</taxon>
        <taxon>Platyhelminthes</taxon>
        <taxon>Cestoda</taxon>
        <taxon>Eucestoda</taxon>
        <taxon>Diphyllobothriidea</taxon>
        <taxon>Diphyllobothriidae</taxon>
        <taxon>Schistocephalus</taxon>
    </lineage>
</organism>
<accession>A0A183SSZ9</accession>
<sequence>MVAQGREKGGSLRTEKRNGSFGYGTQGALLVAKKVFPSFRSAYHWISLALRVIPKLLLHKAATLIEGCLVCSGRAISVGFVHLVLLDEQSVDGCVVVIEPILVLTTCVAEDIQGGVGQDQAVLGAVLENVGCQAVEKSEELALIRKELKTADEFEGETLHARGNIWNKA</sequence>
<protein>
    <submittedName>
        <fullName evidence="3">Gag-pol polyprotein</fullName>
    </submittedName>
</protein>
<dbReference type="Proteomes" id="UP000275846">
    <property type="component" value="Unassembled WGS sequence"/>
</dbReference>
<evidence type="ECO:0000313" key="1">
    <source>
        <dbReference type="EMBL" id="VDL93732.1"/>
    </source>
</evidence>
<reference evidence="3" key="1">
    <citation type="submission" date="2016-06" db="UniProtKB">
        <authorList>
            <consortium name="WormBaseParasite"/>
        </authorList>
    </citation>
    <scope>IDENTIFICATION</scope>
</reference>
<proteinExistence type="predicted"/>
<evidence type="ECO:0000313" key="2">
    <source>
        <dbReference type="Proteomes" id="UP000275846"/>
    </source>
</evidence>
<reference evidence="1 2" key="2">
    <citation type="submission" date="2018-11" db="EMBL/GenBank/DDBJ databases">
        <authorList>
            <consortium name="Pathogen Informatics"/>
        </authorList>
    </citation>
    <scope>NUCLEOTIDE SEQUENCE [LARGE SCALE GENOMIC DNA]</scope>
    <source>
        <strain evidence="1 2">NST_G2</strain>
    </source>
</reference>
<dbReference type="EMBL" id="UYSU01034101">
    <property type="protein sequence ID" value="VDL93732.1"/>
    <property type="molecule type" value="Genomic_DNA"/>
</dbReference>
<keyword evidence="2" id="KW-1185">Reference proteome</keyword>
<gene>
    <name evidence="1" type="ORF">SSLN_LOCUS7347</name>
</gene>
<dbReference type="AlphaFoldDB" id="A0A183SSZ9"/>
<dbReference type="WBParaSite" id="SSLN_0000761701-mRNA-1">
    <property type="protein sequence ID" value="SSLN_0000761701-mRNA-1"/>
    <property type="gene ID" value="SSLN_0000761701"/>
</dbReference>
<name>A0A183SSZ9_SCHSO</name>